<dbReference type="SUPFAM" id="SSF46785">
    <property type="entry name" value="Winged helix' DNA-binding domain"/>
    <property type="match status" value="1"/>
</dbReference>
<keyword evidence="2" id="KW-0805">Transcription regulation</keyword>
<name>A0ABZ0WKZ3_9BURK</name>
<dbReference type="InterPro" id="IPR036390">
    <property type="entry name" value="WH_DNA-bd_sf"/>
</dbReference>
<dbReference type="Gene3D" id="1.10.10.10">
    <property type="entry name" value="Winged helix-like DNA-binding domain superfamily/Winged helix DNA-binding domain"/>
    <property type="match status" value="1"/>
</dbReference>
<dbReference type="RefSeq" id="WP_114811386.1">
    <property type="nucleotide sequence ID" value="NZ_CP139965.1"/>
</dbReference>
<evidence type="ECO:0000256" key="1">
    <source>
        <dbReference type="ARBA" id="ARBA00009437"/>
    </source>
</evidence>
<dbReference type="SUPFAM" id="SSF53850">
    <property type="entry name" value="Periplasmic binding protein-like II"/>
    <property type="match status" value="1"/>
</dbReference>
<evidence type="ECO:0000259" key="5">
    <source>
        <dbReference type="PROSITE" id="PS50931"/>
    </source>
</evidence>
<keyword evidence="3" id="KW-0238">DNA-binding</keyword>
<proteinExistence type="inferred from homology"/>
<reference evidence="6 7" key="1">
    <citation type="submission" date="2023-12" db="EMBL/GenBank/DDBJ databases">
        <title>Genome sequencing and assembly of bacterial species from a model synthetic community.</title>
        <authorList>
            <person name="Hogle S.L."/>
        </authorList>
    </citation>
    <scope>NUCLEOTIDE SEQUENCE [LARGE SCALE GENOMIC DNA]</scope>
    <source>
        <strain evidence="6 7">HAMBI 2494</strain>
    </source>
</reference>
<evidence type="ECO:0000256" key="3">
    <source>
        <dbReference type="ARBA" id="ARBA00023125"/>
    </source>
</evidence>
<comment type="similarity">
    <text evidence="1">Belongs to the LysR transcriptional regulatory family.</text>
</comment>
<sequence length="310" mass="34243">MKHHHLQETALRYFLEVVRAGSISEASTRLNVAGSAISRQIAHLEDVLGTPLFERRSRGMVASAAGEMLAVYALRTALEADRLVQDIDALQGLRRGQVRVVTSEGFAIEFLPHTIAEFRKKYPGIVFHTAVCPPATVSRRVREGEADIGVTFSRTPQSDIKIEHREPAPVMAVMRRDHPLARFTQVSLSQLCAWPLALPDTSTTIRQLFDVVSSQQRLVIEPVMVSNYIVSLHNFALASDAVSISGEVTVRSRQVRGEMALVRISDRGMDARSIELQTLVGRTLPKVVQLFLEFLRAQLANIGAKADSVA</sequence>
<evidence type="ECO:0000313" key="6">
    <source>
        <dbReference type="EMBL" id="WQD77956.1"/>
    </source>
</evidence>
<gene>
    <name evidence="6" type="ORF">U0042_28725</name>
</gene>
<dbReference type="PANTHER" id="PTHR30419">
    <property type="entry name" value="HTH-TYPE TRANSCRIPTIONAL REGULATOR YBHD"/>
    <property type="match status" value="1"/>
</dbReference>
<dbReference type="InterPro" id="IPR036388">
    <property type="entry name" value="WH-like_DNA-bd_sf"/>
</dbReference>
<dbReference type="EMBL" id="CP139965">
    <property type="protein sequence ID" value="WQD77956.1"/>
    <property type="molecule type" value="Genomic_DNA"/>
</dbReference>
<accession>A0ABZ0WKZ3</accession>
<keyword evidence="4" id="KW-0804">Transcription</keyword>
<evidence type="ECO:0000313" key="7">
    <source>
        <dbReference type="Proteomes" id="UP001325479"/>
    </source>
</evidence>
<dbReference type="Gene3D" id="3.40.190.290">
    <property type="match status" value="1"/>
</dbReference>
<dbReference type="InterPro" id="IPR005119">
    <property type="entry name" value="LysR_subst-bd"/>
</dbReference>
<keyword evidence="7" id="KW-1185">Reference proteome</keyword>
<feature type="domain" description="HTH lysR-type" evidence="5">
    <location>
        <begin position="6"/>
        <end position="63"/>
    </location>
</feature>
<dbReference type="Pfam" id="PF00126">
    <property type="entry name" value="HTH_1"/>
    <property type="match status" value="1"/>
</dbReference>
<dbReference type="InterPro" id="IPR000847">
    <property type="entry name" value="LysR_HTH_N"/>
</dbReference>
<dbReference type="Pfam" id="PF03466">
    <property type="entry name" value="LysR_substrate"/>
    <property type="match status" value="1"/>
</dbReference>
<evidence type="ECO:0000256" key="4">
    <source>
        <dbReference type="ARBA" id="ARBA00023163"/>
    </source>
</evidence>
<evidence type="ECO:0000256" key="2">
    <source>
        <dbReference type="ARBA" id="ARBA00023015"/>
    </source>
</evidence>
<organism evidence="6 7">
    <name type="scientific">Paraburkholderia kururiensis</name>
    <dbReference type="NCBI Taxonomy" id="984307"/>
    <lineage>
        <taxon>Bacteria</taxon>
        <taxon>Pseudomonadati</taxon>
        <taxon>Pseudomonadota</taxon>
        <taxon>Betaproteobacteria</taxon>
        <taxon>Burkholderiales</taxon>
        <taxon>Burkholderiaceae</taxon>
        <taxon>Paraburkholderia</taxon>
    </lineage>
</organism>
<dbReference type="Proteomes" id="UP001325479">
    <property type="component" value="Chromosome"/>
</dbReference>
<dbReference type="PROSITE" id="PS50931">
    <property type="entry name" value="HTH_LYSR"/>
    <property type="match status" value="1"/>
</dbReference>
<protein>
    <submittedName>
        <fullName evidence="6">LysR family transcriptional regulator</fullName>
    </submittedName>
</protein>
<dbReference type="PANTHER" id="PTHR30419:SF8">
    <property type="entry name" value="NITROGEN ASSIMILATION TRANSCRIPTIONAL ACTIVATOR-RELATED"/>
    <property type="match status" value="1"/>
</dbReference>
<dbReference type="InterPro" id="IPR050950">
    <property type="entry name" value="HTH-type_LysR_regulators"/>
</dbReference>